<dbReference type="Proteomes" id="UP001461498">
    <property type="component" value="Unassembled WGS sequence"/>
</dbReference>
<dbReference type="InterPro" id="IPR031942">
    <property type="entry name" value="DUF4774"/>
</dbReference>
<comment type="caution">
    <text evidence="4">The sequence shown here is derived from an EMBL/GenBank/DDBJ whole genome shotgun (WGS) entry which is preliminary data.</text>
</comment>
<evidence type="ECO:0000256" key="2">
    <source>
        <dbReference type="SAM" id="SignalP"/>
    </source>
</evidence>
<dbReference type="Pfam" id="PF15999">
    <property type="entry name" value="DUF4774"/>
    <property type="match status" value="1"/>
</dbReference>
<keyword evidence="2" id="KW-0732">Signal</keyword>
<evidence type="ECO:0000313" key="4">
    <source>
        <dbReference type="EMBL" id="KAK9512554.1"/>
    </source>
</evidence>
<dbReference type="AlphaFoldDB" id="A0AAW1DNK4"/>
<feature type="signal peptide" evidence="2">
    <location>
        <begin position="1"/>
        <end position="15"/>
    </location>
</feature>
<accession>A0AAW1DNK4</accession>
<name>A0AAW1DNK4_9HEMI</name>
<proteinExistence type="predicted"/>
<reference evidence="4 5" key="1">
    <citation type="submission" date="2022-12" db="EMBL/GenBank/DDBJ databases">
        <title>Chromosome-level genome assembly of true bugs.</title>
        <authorList>
            <person name="Ma L."/>
            <person name="Li H."/>
        </authorList>
    </citation>
    <scope>NUCLEOTIDE SEQUENCE [LARGE SCALE GENOMIC DNA]</scope>
    <source>
        <strain evidence="4">Lab_2022b</strain>
    </source>
</reference>
<keyword evidence="5" id="KW-1185">Reference proteome</keyword>
<organism evidence="4 5">
    <name type="scientific">Rhynocoris fuscipes</name>
    <dbReference type="NCBI Taxonomy" id="488301"/>
    <lineage>
        <taxon>Eukaryota</taxon>
        <taxon>Metazoa</taxon>
        <taxon>Ecdysozoa</taxon>
        <taxon>Arthropoda</taxon>
        <taxon>Hexapoda</taxon>
        <taxon>Insecta</taxon>
        <taxon>Pterygota</taxon>
        <taxon>Neoptera</taxon>
        <taxon>Paraneoptera</taxon>
        <taxon>Hemiptera</taxon>
        <taxon>Heteroptera</taxon>
        <taxon>Panheteroptera</taxon>
        <taxon>Cimicomorpha</taxon>
        <taxon>Reduviidae</taxon>
        <taxon>Harpactorinae</taxon>
        <taxon>Harpactorini</taxon>
        <taxon>Rhynocoris</taxon>
    </lineage>
</organism>
<feature type="domain" description="DUF4774" evidence="3">
    <location>
        <begin position="287"/>
        <end position="343"/>
    </location>
</feature>
<feature type="chain" id="PRO_5044024775" description="DUF4774 domain-containing protein" evidence="2">
    <location>
        <begin position="16"/>
        <end position="358"/>
    </location>
</feature>
<protein>
    <recommendedName>
        <fullName evidence="3">DUF4774 domain-containing protein</fullName>
    </recommendedName>
</protein>
<dbReference type="EMBL" id="JAPXFL010000001">
    <property type="protein sequence ID" value="KAK9512554.1"/>
    <property type="molecule type" value="Genomic_DNA"/>
</dbReference>
<evidence type="ECO:0000313" key="5">
    <source>
        <dbReference type="Proteomes" id="UP001461498"/>
    </source>
</evidence>
<feature type="compositionally biased region" description="Low complexity" evidence="1">
    <location>
        <begin position="106"/>
        <end position="125"/>
    </location>
</feature>
<feature type="compositionally biased region" description="Basic and acidic residues" evidence="1">
    <location>
        <begin position="141"/>
        <end position="156"/>
    </location>
</feature>
<feature type="compositionally biased region" description="Polar residues" evidence="1">
    <location>
        <begin position="96"/>
        <end position="105"/>
    </location>
</feature>
<evidence type="ECO:0000259" key="3">
    <source>
        <dbReference type="Pfam" id="PF15999"/>
    </source>
</evidence>
<gene>
    <name evidence="4" type="ORF">O3M35_000951</name>
</gene>
<sequence length="358" mass="39645">MKIFLGLLFVASSLARPEIGIESSRDINAQQLTPYLSAAHLPFVASSKAPVWVYFPDYNAYLVPAEALYPTESIIAKRTRPMANLIKLLQQRRTNKNPSDVQQGSNANTENNNSNPKPTTTLKPPINEPDNDNSTSTTQQEEIRPTVKPQQDKSSENKGYTFGQIFQRPENQGWPASPNRPTFQLNRPLISSYLPPGLVGWRPFSNLFQQQSETPRDHYVQYTTKSIPLHTQNYYYDGFSPRIPNYADEIQDFVSHIQESVLKETSTDSVDTSMMLATVPIGKNKPTSLLLRPVAKAVAGANGVAYASPVAKAVLRKGENVNIDYDPDAVAVAGPGGQAHAHPKLIVSYTNDTKPHIQ</sequence>
<evidence type="ECO:0000256" key="1">
    <source>
        <dbReference type="SAM" id="MobiDB-lite"/>
    </source>
</evidence>
<feature type="region of interest" description="Disordered" evidence="1">
    <location>
        <begin position="92"/>
        <end position="157"/>
    </location>
</feature>